<evidence type="ECO:0000313" key="2">
    <source>
        <dbReference type="Proteomes" id="UP000009102"/>
    </source>
</evidence>
<dbReference type="KEGG" id="hna:Hneap_1485"/>
<reference evidence="1 2" key="1">
    <citation type="submission" date="2009-10" db="EMBL/GenBank/DDBJ databases">
        <title>Complete sequence of Halothiobacillus neapolitanus c2.</title>
        <authorList>
            <consortium name="US DOE Joint Genome Institute"/>
            <person name="Lucas S."/>
            <person name="Copeland A."/>
            <person name="Lapidus A."/>
            <person name="Glavina del Rio T."/>
            <person name="Tice H."/>
            <person name="Bruce D."/>
            <person name="Goodwin L."/>
            <person name="Pitluck S."/>
            <person name="Davenport K."/>
            <person name="Brettin T."/>
            <person name="Detter J.C."/>
            <person name="Han C."/>
            <person name="Tapia R."/>
            <person name="Larimer F."/>
            <person name="Land M."/>
            <person name="Hauser L."/>
            <person name="Kyrpides N."/>
            <person name="Mikhailova N."/>
            <person name="Kerfeld C."/>
            <person name="Cannon G."/>
            <person name="Heinhort S."/>
        </authorList>
    </citation>
    <scope>NUCLEOTIDE SEQUENCE [LARGE SCALE GENOMIC DNA]</scope>
    <source>
        <strain evidence="2">ATCC 23641 / c2</strain>
    </source>
</reference>
<accession>D0L0U4</accession>
<dbReference type="STRING" id="555778.Hneap_1485"/>
<organism evidence="1 2">
    <name type="scientific">Halothiobacillus neapolitanus (strain ATCC 23641 / DSM 15147 / CIP 104769 / NCIMB 8539 / c2)</name>
    <name type="common">Thiobacillus neapolitanus</name>
    <dbReference type="NCBI Taxonomy" id="555778"/>
    <lineage>
        <taxon>Bacteria</taxon>
        <taxon>Pseudomonadati</taxon>
        <taxon>Pseudomonadota</taxon>
        <taxon>Gammaproteobacteria</taxon>
        <taxon>Chromatiales</taxon>
        <taxon>Halothiobacillaceae</taxon>
        <taxon>Halothiobacillus</taxon>
    </lineage>
</organism>
<dbReference type="HOGENOM" id="CLU_720944_0_0_6"/>
<protein>
    <submittedName>
        <fullName evidence="1">Uncharacterized protein</fullName>
    </submittedName>
</protein>
<dbReference type="Proteomes" id="UP000009102">
    <property type="component" value="Chromosome"/>
</dbReference>
<gene>
    <name evidence="1" type="ordered locus">Hneap_1485</name>
</gene>
<keyword evidence="2" id="KW-1185">Reference proteome</keyword>
<dbReference type="InterPro" id="IPR016181">
    <property type="entry name" value="Acyl_CoA_acyltransferase"/>
</dbReference>
<proteinExistence type="predicted"/>
<dbReference type="AlphaFoldDB" id="D0L0U4"/>
<dbReference type="InterPro" id="IPR007434">
    <property type="entry name" value="FemAB-like"/>
</dbReference>
<dbReference type="Pfam" id="PF04339">
    <property type="entry name" value="FemAB_like"/>
    <property type="match status" value="1"/>
</dbReference>
<name>D0L0U4_HALNC</name>
<dbReference type="SUPFAM" id="SSF55729">
    <property type="entry name" value="Acyl-CoA N-acyltransferases (Nat)"/>
    <property type="match status" value="1"/>
</dbReference>
<evidence type="ECO:0000313" key="1">
    <source>
        <dbReference type="EMBL" id="ACX96317.1"/>
    </source>
</evidence>
<dbReference type="RefSeq" id="WP_012824351.1">
    <property type="nucleotide sequence ID" value="NC_013422.1"/>
</dbReference>
<dbReference type="eggNOG" id="COG3146">
    <property type="taxonomic scope" value="Bacteria"/>
</dbReference>
<sequence>MIKTRVFSSITQIDPLLWDGLVANRSITFSHAFWRVIEQSHLNDFAYRYVIFFDADDQPIGSTTCYVVTTDIAIFAPLWLRNFLIKARRFYSNFLKLKMLECGTPIILNSPPFVIHPDVDLSDLVEPLHKALKQQARKDGVLLMLLRDFETPEEGLFEPLKNLGYHEVMGLPNTYLDIRWPSIEAYRADLKSYYRSKVNNHLRKNAELDVHHDLLDDFAHLADDLCAQWMNVHERANEFQREVLTPTFYRELSQQLRPHAKILRFFKGENWVGHALLLHDRDEVRWLYFGRAEPVNDSLYLYVVQAVIQTTIDLDAKRLEMGLTTYPIKQDAGARLEPIRFAIRSPNDLINPIVGRVYALLNKLPNLRDKQVFKSQSQDAAANEADEP</sequence>
<dbReference type="EMBL" id="CP001801">
    <property type="protein sequence ID" value="ACX96317.1"/>
    <property type="molecule type" value="Genomic_DNA"/>
</dbReference>